<gene>
    <name evidence="3" type="ORF">BAUCODRAFT_118619</name>
</gene>
<reference evidence="3 4" key="1">
    <citation type="journal article" date="2012" name="PLoS Pathog.">
        <title>Diverse lifestyles and strategies of plant pathogenesis encoded in the genomes of eighteen Dothideomycetes fungi.</title>
        <authorList>
            <person name="Ohm R.A."/>
            <person name="Feau N."/>
            <person name="Henrissat B."/>
            <person name="Schoch C.L."/>
            <person name="Horwitz B.A."/>
            <person name="Barry K.W."/>
            <person name="Condon B.J."/>
            <person name="Copeland A.C."/>
            <person name="Dhillon B."/>
            <person name="Glaser F."/>
            <person name="Hesse C.N."/>
            <person name="Kosti I."/>
            <person name="LaButti K."/>
            <person name="Lindquist E.A."/>
            <person name="Lucas S."/>
            <person name="Salamov A.A."/>
            <person name="Bradshaw R.E."/>
            <person name="Ciuffetti L."/>
            <person name="Hamelin R.C."/>
            <person name="Kema G.H.J."/>
            <person name="Lawrence C."/>
            <person name="Scott J.A."/>
            <person name="Spatafora J.W."/>
            <person name="Turgeon B.G."/>
            <person name="de Wit P.J.G.M."/>
            <person name="Zhong S."/>
            <person name="Goodwin S.B."/>
            <person name="Grigoriev I.V."/>
        </authorList>
    </citation>
    <scope>NUCLEOTIDE SEQUENCE [LARGE SCALE GENOMIC DNA]</scope>
    <source>
        <strain evidence="3 4">UAMH 10762</strain>
    </source>
</reference>
<evidence type="ECO:0000313" key="4">
    <source>
        <dbReference type="Proteomes" id="UP000011761"/>
    </source>
</evidence>
<sequence>MASLRLTVPRATLTLHSKQLQQRLLFPALRQASNTTPPPKPRLLEKPERFNPPSHGARLRTNKPKYYGPALSEHERTAQKTRRYPHMMPPEGSFMHWFLTDRSIHLYISLGILVTLVGAIWYQDFISKTPYRDLLPPNSLLLSHPISFLSRWAEVYQMHVAHLSAETAERRRQKTDDVKKRAEYRKAHGLDDKEGLFSGWTLRSESEPAPTVMTPDVAVVANPVPPDVETATATTVEGGATYIDFEGKTHTMPARKKWFGIW</sequence>
<evidence type="ECO:0000313" key="3">
    <source>
        <dbReference type="EMBL" id="EMD00892.1"/>
    </source>
</evidence>
<organism evidence="3 4">
    <name type="scientific">Baudoinia panamericana (strain UAMH 10762)</name>
    <name type="common">Angels' share fungus</name>
    <name type="synonym">Baudoinia compniacensis (strain UAMH 10762)</name>
    <dbReference type="NCBI Taxonomy" id="717646"/>
    <lineage>
        <taxon>Eukaryota</taxon>
        <taxon>Fungi</taxon>
        <taxon>Dikarya</taxon>
        <taxon>Ascomycota</taxon>
        <taxon>Pezizomycotina</taxon>
        <taxon>Dothideomycetes</taxon>
        <taxon>Dothideomycetidae</taxon>
        <taxon>Mycosphaerellales</taxon>
        <taxon>Teratosphaeriaceae</taxon>
        <taxon>Baudoinia</taxon>
    </lineage>
</organism>
<proteinExistence type="predicted"/>
<evidence type="ECO:0000256" key="2">
    <source>
        <dbReference type="SAM" id="Phobius"/>
    </source>
</evidence>
<feature type="region of interest" description="Disordered" evidence="1">
    <location>
        <begin position="30"/>
        <end position="68"/>
    </location>
</feature>
<keyword evidence="2" id="KW-0812">Transmembrane</keyword>
<keyword evidence="2" id="KW-1133">Transmembrane helix</keyword>
<accession>M2MVA3</accession>
<dbReference type="EMBL" id="KB445550">
    <property type="protein sequence ID" value="EMD00892.1"/>
    <property type="molecule type" value="Genomic_DNA"/>
</dbReference>
<feature type="transmembrane region" description="Helical" evidence="2">
    <location>
        <begin position="104"/>
        <end position="122"/>
    </location>
</feature>
<dbReference type="Proteomes" id="UP000011761">
    <property type="component" value="Unassembled WGS sequence"/>
</dbReference>
<keyword evidence="4" id="KW-1185">Reference proteome</keyword>
<dbReference type="OrthoDB" id="5397827at2759"/>
<dbReference type="eggNOG" id="ENOG502S0PN">
    <property type="taxonomic scope" value="Eukaryota"/>
</dbReference>
<protein>
    <submittedName>
        <fullName evidence="3">Uncharacterized protein</fullName>
    </submittedName>
</protein>
<dbReference type="STRING" id="717646.M2MVA3"/>
<dbReference type="GeneID" id="19107343"/>
<dbReference type="HOGENOM" id="CLU_061830_1_0_1"/>
<dbReference type="OMA" id="WIHIWIA"/>
<dbReference type="AlphaFoldDB" id="M2MVA3"/>
<dbReference type="KEGG" id="bcom:BAUCODRAFT_118619"/>
<dbReference type="RefSeq" id="XP_007672076.1">
    <property type="nucleotide sequence ID" value="XM_007673886.1"/>
</dbReference>
<keyword evidence="2" id="KW-0472">Membrane</keyword>
<name>M2MVA3_BAUPA</name>
<evidence type="ECO:0000256" key="1">
    <source>
        <dbReference type="SAM" id="MobiDB-lite"/>
    </source>
</evidence>